<feature type="region of interest" description="Disordered" evidence="1">
    <location>
        <begin position="338"/>
        <end position="462"/>
    </location>
</feature>
<feature type="compositionally biased region" description="Basic and acidic residues" evidence="1">
    <location>
        <begin position="385"/>
        <end position="413"/>
    </location>
</feature>
<dbReference type="InterPro" id="IPR021255">
    <property type="entry name" value="DUF2807"/>
</dbReference>
<dbReference type="EMBL" id="CDMZ01000034">
    <property type="protein sequence ID" value="CEM05062.1"/>
    <property type="molecule type" value="Genomic_DNA"/>
</dbReference>
<accession>A0A0G4EZQ8</accession>
<gene>
    <name evidence="4" type="ORF">Cvel_14466</name>
</gene>
<protein>
    <recommendedName>
        <fullName evidence="3">Putative auto-transporter adhesin head GIN domain-containing protein</fullName>
    </recommendedName>
</protein>
<reference evidence="4" key="1">
    <citation type="submission" date="2014-11" db="EMBL/GenBank/DDBJ databases">
        <authorList>
            <person name="Otto D Thomas"/>
            <person name="Naeem Raeece"/>
        </authorList>
    </citation>
    <scope>NUCLEOTIDE SEQUENCE</scope>
</reference>
<proteinExistence type="predicted"/>
<dbReference type="Gene3D" id="2.160.20.120">
    <property type="match status" value="1"/>
</dbReference>
<name>A0A0G4EZQ8_9ALVE</name>
<sequence length="707" mass="71291">MRRLVASLLLCSGAAAQDVFVSDESTPGSVSAPERKLQNYGTVLGDYVQNTVPRPNYGFVGGSIIRPGQAQVTPGWSGFSGSVVQVPAPSFPSLTVPSPPAPVTWGWGYIVGEAACNETGAVITKRFEAENFDGISVDLFAHVTVSSSPSASYEVLATGPEGLFDILKVELQGSSLVFGLDQTARCAQRTPFQVKVTIPSERLKLLSVAGGGRVASEGVLTASGGTLQISLQGVAQANLSLNVSSLTTGVTGAGAVTLSGAATTQQLTVTGSAVVDASSLSSQTAVVSVMGAARASVSASGSLDASVQGTGVVLYKSIEGLLLRPSVLGLGRVAPLSEGRRLSLSRSQNSTTVDTETQSQNETVSVSPPPHASGSSTLDFTATRGENESTSEKGIEEVLRTSQREREAEEKTEANGGQKVSLPPPLPPQPPVQATQTETEDPTSTTSTTTLAPPVPSEETERVALRRSLQNYGTVNRDMNDNRGATINNYHITYVMAPGQTPPTPPSGGGGAPAAAPPGGQSFECGCTQPNGQRSSAGTCPLGSLSACRSWCDSRFGPGGSTRRCGGSGGGGSTPARPAPTPARPPTPAGGGGGGGGAIECGCTQPNGQRGSRGRCPFSSVTACRPWCDRTFGPGGSSRSCSGGGSGGSTPAGASGGGGGGSIQCGCMTRAGTRSSRGACPMGSVSACRSWCDSQFGAGGGSRPCGF</sequence>
<keyword evidence="2" id="KW-0732">Signal</keyword>
<evidence type="ECO:0000256" key="2">
    <source>
        <dbReference type="SAM" id="SignalP"/>
    </source>
</evidence>
<evidence type="ECO:0000259" key="3">
    <source>
        <dbReference type="Pfam" id="PF10988"/>
    </source>
</evidence>
<dbReference type="Pfam" id="PF10988">
    <property type="entry name" value="DUF2807"/>
    <property type="match status" value="1"/>
</dbReference>
<feature type="region of interest" description="Disordered" evidence="1">
    <location>
        <begin position="562"/>
        <end position="594"/>
    </location>
</feature>
<dbReference type="VEuPathDB" id="CryptoDB:Cvel_14466"/>
<evidence type="ECO:0000256" key="1">
    <source>
        <dbReference type="SAM" id="MobiDB-lite"/>
    </source>
</evidence>
<dbReference type="AlphaFoldDB" id="A0A0G4EZQ8"/>
<feature type="compositionally biased region" description="Pro residues" evidence="1">
    <location>
        <begin position="577"/>
        <end position="588"/>
    </location>
</feature>
<feature type="domain" description="Putative auto-transporter adhesin head GIN" evidence="3">
    <location>
        <begin position="131"/>
        <end position="316"/>
    </location>
</feature>
<feature type="signal peptide" evidence="2">
    <location>
        <begin position="1"/>
        <end position="16"/>
    </location>
</feature>
<feature type="compositionally biased region" description="Polar residues" evidence="1">
    <location>
        <begin position="348"/>
        <end position="366"/>
    </location>
</feature>
<organism evidence="4">
    <name type="scientific">Chromera velia CCMP2878</name>
    <dbReference type="NCBI Taxonomy" id="1169474"/>
    <lineage>
        <taxon>Eukaryota</taxon>
        <taxon>Sar</taxon>
        <taxon>Alveolata</taxon>
        <taxon>Colpodellida</taxon>
        <taxon>Chromeraceae</taxon>
        <taxon>Chromera</taxon>
    </lineage>
</organism>
<feature type="chain" id="PRO_5005187874" description="Putative auto-transporter adhesin head GIN domain-containing protein" evidence="2">
    <location>
        <begin position="17"/>
        <end position="707"/>
    </location>
</feature>
<evidence type="ECO:0000313" key="4">
    <source>
        <dbReference type="EMBL" id="CEM05062.1"/>
    </source>
</evidence>
<feature type="compositionally biased region" description="Pro residues" evidence="1">
    <location>
        <begin position="422"/>
        <end position="431"/>
    </location>
</feature>